<dbReference type="EMBL" id="JANBUK010000572">
    <property type="protein sequence ID" value="KAJ2789460.1"/>
    <property type="molecule type" value="Genomic_DNA"/>
</dbReference>
<name>A0ACC1KH17_9FUNG</name>
<keyword evidence="1" id="KW-0378">Hydrolase</keyword>
<reference evidence="1" key="1">
    <citation type="submission" date="2022-07" db="EMBL/GenBank/DDBJ databases">
        <title>Phylogenomic reconstructions and comparative analyses of Kickxellomycotina fungi.</title>
        <authorList>
            <person name="Reynolds N.K."/>
            <person name="Stajich J.E."/>
            <person name="Barry K."/>
            <person name="Grigoriev I.V."/>
            <person name="Crous P."/>
            <person name="Smith M.E."/>
        </authorList>
    </citation>
    <scope>NUCLEOTIDE SEQUENCE</scope>
    <source>
        <strain evidence="1">BCRC 34191</strain>
    </source>
</reference>
<sequence length="904" mass="100994">MDNRAPVATASTASSDDDDNMVAFYERTLELEEVGPDTYLSVDLWRPKGNRGVFGGQVIGQALASASKTVGGGFRCNSFHCYFLAPGQNTEMIAYEVRRIRQGSSYCSRLVIAKQSGRVIFMAMASFQGPEPSVLRHQYAMPKVPPPESLISPEEHLRLKQQQNNTTKDIDVDRMAEHDVLPVETRHISMPKDQQGLPVKALWLRAKGDMSELGHSHHQKRRTVIKCLDQLSDSLCRVMDVAELVRQVHPDSSWQNAADEVYAGMFSYMNQLNTHVGLYGKLVEVMDDHEISCTFSPVEREVAMSFRRDFERSGIHLPKDAHAHFVGLSSDIQESSRGFLKSQSLPPPSDRAVAVPVDHLRSLPSQVSMHILQSSSTRKRADGTAVVDLVLDEYAAHYILRDCADDATREAVYRAWQFGSTAAVDTLETLLEQRRALSHLVGFESFGHMALEDKMAKSPSHVDEFLRGLATQAQPKWNTAINALHRVRSKTRQGSQQMFPWDRDYWMSKQQMDKGALPSLHSYFSLGRVVLGLSRVFKSLYGVELRAASPQPGEIWHPEVRKLEVVDEDGKLLGLIYCDVFSRSSKAHVGAAHFTARCARRIDDDVEVSVASAPHSSRTVVERDGQRFQLPVVVLICDFPVPVEGSPSLLSWSNVETIFHEMGHAMHSMLGQNGFHNVAGTRCPVDFVELPSILMEHFARSPHVLSLFASHYKTGAPLPLELVTKHAERRREHAAFDLHAQLFMSALDQRYHSPVLDPAGTGDGGWSTRSLIELHKDAMFSEGPGTSFFGHVEDTQWQSRFTHLIGYGASYYSYLFDRVLAGQIWDRVFHGDQPQQQVVGNPLSRLAGERFKNEVLRWGGGRDPWQSLAAVLDNGSTRHGEIDAVAQGSKSAMRIVGGWKLPDI</sequence>
<evidence type="ECO:0000313" key="1">
    <source>
        <dbReference type="EMBL" id="KAJ2789460.1"/>
    </source>
</evidence>
<gene>
    <name evidence="1" type="primary">OCT1</name>
    <name evidence="1" type="ORF">GGI18_002394</name>
</gene>
<comment type="caution">
    <text evidence="1">The sequence shown here is derived from an EMBL/GenBank/DDBJ whole genome shotgun (WGS) entry which is preliminary data.</text>
</comment>
<dbReference type="EC" id="3.4.24.59" evidence="1"/>
<evidence type="ECO:0000313" key="2">
    <source>
        <dbReference type="Proteomes" id="UP001140066"/>
    </source>
</evidence>
<organism evidence="1 2">
    <name type="scientific">Coemansia linderi</name>
    <dbReference type="NCBI Taxonomy" id="2663919"/>
    <lineage>
        <taxon>Eukaryota</taxon>
        <taxon>Fungi</taxon>
        <taxon>Fungi incertae sedis</taxon>
        <taxon>Zoopagomycota</taxon>
        <taxon>Kickxellomycotina</taxon>
        <taxon>Kickxellomycetes</taxon>
        <taxon>Kickxellales</taxon>
        <taxon>Kickxellaceae</taxon>
        <taxon>Coemansia</taxon>
    </lineage>
</organism>
<protein>
    <submittedName>
        <fullName evidence="1">Mitochondrial intermediate peptidase</fullName>
        <ecNumber evidence="1">3.4.24.59</ecNumber>
    </submittedName>
</protein>
<accession>A0ACC1KH17</accession>
<keyword evidence="2" id="KW-1185">Reference proteome</keyword>
<dbReference type="Proteomes" id="UP001140066">
    <property type="component" value="Unassembled WGS sequence"/>
</dbReference>
<proteinExistence type="predicted"/>